<dbReference type="EMBL" id="HF951689">
    <property type="protein sequence ID" value="CCW36574.1"/>
    <property type="molecule type" value="Genomic_DNA"/>
</dbReference>
<evidence type="ECO:0000313" key="3">
    <source>
        <dbReference type="Proteomes" id="UP000014227"/>
    </source>
</evidence>
<dbReference type="PATRIC" id="fig|1303518.3.peg.2892"/>
<evidence type="ECO:0000313" key="2">
    <source>
        <dbReference type="EMBL" id="CCW36574.1"/>
    </source>
</evidence>
<accession>S0EXZ2</accession>
<dbReference type="InParanoid" id="S0EXZ2"/>
<evidence type="ECO:0000259" key="1">
    <source>
        <dbReference type="PROSITE" id="PS51462"/>
    </source>
</evidence>
<reference evidence="3" key="1">
    <citation type="submission" date="2013-03" db="EMBL/GenBank/DDBJ databases">
        <title>Genome sequence of Chthonomonas calidirosea, the first sequenced genome from the Armatimonadetes phylum (formally candidate division OP10).</title>
        <authorList>
            <person name="Lee K.C.Y."/>
            <person name="Morgan X.C."/>
            <person name="Dunfield P.F."/>
            <person name="Tamas I."/>
            <person name="Houghton K.M."/>
            <person name="Vyssotski M."/>
            <person name="Ryan J.L.J."/>
            <person name="Lagutin K."/>
            <person name="McDonald I.R."/>
            <person name="Stott M.B."/>
        </authorList>
    </citation>
    <scope>NUCLEOTIDE SEQUENCE [LARGE SCALE GENOMIC DNA]</scope>
    <source>
        <strain evidence="3">DSM 23976 / ICMP 18418 / T49</strain>
    </source>
</reference>
<name>S0EXZ2_CHTCT</name>
<organism evidence="2 3">
    <name type="scientific">Chthonomonas calidirosea (strain DSM 23976 / ICMP 18418 / T49)</name>
    <dbReference type="NCBI Taxonomy" id="1303518"/>
    <lineage>
        <taxon>Bacteria</taxon>
        <taxon>Bacillati</taxon>
        <taxon>Armatimonadota</taxon>
        <taxon>Chthonomonadia</taxon>
        <taxon>Chthonomonadales</taxon>
        <taxon>Chthonomonadaceae</taxon>
        <taxon>Chthonomonas</taxon>
    </lineage>
</organism>
<proteinExistence type="predicted"/>
<feature type="domain" description="Nudix hydrolase" evidence="1">
    <location>
        <begin position="33"/>
        <end position="166"/>
    </location>
</feature>
<dbReference type="KEGG" id="ccz:CCALI_02786"/>
<dbReference type="SUPFAM" id="SSF55811">
    <property type="entry name" value="Nudix"/>
    <property type="match status" value="1"/>
</dbReference>
<dbReference type="HOGENOM" id="CLU_1352640_0_0_0"/>
<keyword evidence="3" id="KW-1185">Reference proteome</keyword>
<protein>
    <submittedName>
        <fullName evidence="2">ADP-ribose pyrophosphatase</fullName>
    </submittedName>
</protein>
<dbReference type="AlphaFoldDB" id="S0EXZ2"/>
<dbReference type="OrthoDB" id="9761969at2"/>
<dbReference type="Gene3D" id="3.90.79.10">
    <property type="entry name" value="Nucleoside Triphosphate Pyrophosphohydrolase"/>
    <property type="match status" value="1"/>
</dbReference>
<gene>
    <name evidence="2" type="ORF">CCALI_02786</name>
</gene>
<dbReference type="Pfam" id="PF00293">
    <property type="entry name" value="NUDIX"/>
    <property type="match status" value="1"/>
</dbReference>
<dbReference type="PROSITE" id="PS51462">
    <property type="entry name" value="NUDIX"/>
    <property type="match status" value="1"/>
</dbReference>
<sequence>MEERRTLFEIETKWGAQPVRLTAFQCCQLPMDAPVTSVHFVAFHGGRVLVVCDRRGVFGFPGGRLEPDETLDQAMLREAYEEACAHLNPDFELFAGIRIECTEKLPGRSYPYPYTYVALYTGTVRALDPIRRDPAGIVASRSLFTCEDCERRLVLHDRILLCEAIRTIAHRKGGQRIVRAFLGCDPQRAREAYQRLRGGAVK</sequence>
<dbReference type="InterPro" id="IPR015797">
    <property type="entry name" value="NUDIX_hydrolase-like_dom_sf"/>
</dbReference>
<dbReference type="CDD" id="cd02883">
    <property type="entry name" value="NUDIX_Hydrolase"/>
    <property type="match status" value="1"/>
</dbReference>
<dbReference type="eggNOG" id="COG1051">
    <property type="taxonomic scope" value="Bacteria"/>
</dbReference>
<dbReference type="Proteomes" id="UP000014227">
    <property type="component" value="Chromosome I"/>
</dbReference>
<dbReference type="InterPro" id="IPR000086">
    <property type="entry name" value="NUDIX_hydrolase_dom"/>
</dbReference>
<dbReference type="STRING" id="454171.CP488_01302"/>
<dbReference type="RefSeq" id="WP_016484079.1">
    <property type="nucleotide sequence ID" value="NC_021487.1"/>
</dbReference>